<protein>
    <submittedName>
        <fullName evidence="1">Uncharacterized protein</fullName>
    </submittedName>
</protein>
<evidence type="ECO:0000313" key="1">
    <source>
        <dbReference type="EMBL" id="CAJ2654019.1"/>
    </source>
</evidence>
<sequence length="51" mass="5903">MWDLVVDRGWGFDSPSQVSSLTLFALMRQIIDGMVYLNVTKERDVLNNKKD</sequence>
<proteinExistence type="predicted"/>
<organism evidence="1 2">
    <name type="scientific">Trifolium pratense</name>
    <name type="common">Red clover</name>
    <dbReference type="NCBI Taxonomy" id="57577"/>
    <lineage>
        <taxon>Eukaryota</taxon>
        <taxon>Viridiplantae</taxon>
        <taxon>Streptophyta</taxon>
        <taxon>Embryophyta</taxon>
        <taxon>Tracheophyta</taxon>
        <taxon>Spermatophyta</taxon>
        <taxon>Magnoliopsida</taxon>
        <taxon>eudicotyledons</taxon>
        <taxon>Gunneridae</taxon>
        <taxon>Pentapetalae</taxon>
        <taxon>rosids</taxon>
        <taxon>fabids</taxon>
        <taxon>Fabales</taxon>
        <taxon>Fabaceae</taxon>
        <taxon>Papilionoideae</taxon>
        <taxon>50 kb inversion clade</taxon>
        <taxon>NPAAA clade</taxon>
        <taxon>Hologalegina</taxon>
        <taxon>IRL clade</taxon>
        <taxon>Trifolieae</taxon>
        <taxon>Trifolium</taxon>
    </lineage>
</organism>
<gene>
    <name evidence="1" type="ORF">MILVUS5_LOCUS21255</name>
</gene>
<name>A0ACB0K9M8_TRIPR</name>
<dbReference type="Proteomes" id="UP001177021">
    <property type="component" value="Unassembled WGS sequence"/>
</dbReference>
<keyword evidence="2" id="KW-1185">Reference proteome</keyword>
<comment type="caution">
    <text evidence="1">The sequence shown here is derived from an EMBL/GenBank/DDBJ whole genome shotgun (WGS) entry which is preliminary data.</text>
</comment>
<accession>A0ACB0K9M8</accession>
<dbReference type="EMBL" id="CASHSV030000206">
    <property type="protein sequence ID" value="CAJ2654019.1"/>
    <property type="molecule type" value="Genomic_DNA"/>
</dbReference>
<reference evidence="1" key="1">
    <citation type="submission" date="2023-10" db="EMBL/GenBank/DDBJ databases">
        <authorList>
            <person name="Rodriguez Cubillos JULIANA M."/>
            <person name="De Vega J."/>
        </authorList>
    </citation>
    <scope>NUCLEOTIDE SEQUENCE</scope>
</reference>
<evidence type="ECO:0000313" key="2">
    <source>
        <dbReference type="Proteomes" id="UP001177021"/>
    </source>
</evidence>